<dbReference type="AlphaFoldDB" id="A0A212LS00"/>
<dbReference type="EMBL" id="FMJE01000003">
    <property type="protein sequence ID" value="SCM80277.1"/>
    <property type="molecule type" value="Genomic_DNA"/>
</dbReference>
<evidence type="ECO:0000256" key="3">
    <source>
        <dbReference type="ARBA" id="ARBA00022603"/>
    </source>
</evidence>
<evidence type="ECO:0000256" key="5">
    <source>
        <dbReference type="ARBA" id="ARBA00022691"/>
    </source>
</evidence>
<evidence type="ECO:0000256" key="4">
    <source>
        <dbReference type="ARBA" id="ARBA00022679"/>
    </source>
</evidence>
<dbReference type="CDD" id="cd02440">
    <property type="entry name" value="AdoMet_MTases"/>
    <property type="match status" value="1"/>
</dbReference>
<feature type="binding site" evidence="6">
    <location>
        <position position="246"/>
    </location>
    <ligand>
        <name>S-adenosyl-L-methionine</name>
        <dbReference type="ChEBI" id="CHEBI:59789"/>
    </ligand>
</feature>
<dbReference type="InterPro" id="IPR050078">
    <property type="entry name" value="Ribosomal_L11_MeTrfase_PrmA"/>
</dbReference>
<evidence type="ECO:0000256" key="2">
    <source>
        <dbReference type="ARBA" id="ARBA00022490"/>
    </source>
</evidence>
<name>A0A212LS00_9FIRM</name>
<dbReference type="GO" id="GO:0005737">
    <property type="term" value="C:cytoplasm"/>
    <property type="evidence" value="ECO:0007669"/>
    <property type="project" value="UniProtKB-SubCell"/>
</dbReference>
<dbReference type="PIRSF" id="PIRSF000401">
    <property type="entry name" value="RPL11_MTase"/>
    <property type="match status" value="1"/>
</dbReference>
<keyword evidence="3 6" id="KW-0489">Methyltransferase</keyword>
<dbReference type="GO" id="GO:0032259">
    <property type="term" value="P:methylation"/>
    <property type="evidence" value="ECO:0007669"/>
    <property type="project" value="UniProtKB-KW"/>
</dbReference>
<dbReference type="GO" id="GO:0005840">
    <property type="term" value="C:ribosome"/>
    <property type="evidence" value="ECO:0007669"/>
    <property type="project" value="UniProtKB-KW"/>
</dbReference>
<keyword evidence="2 6" id="KW-0963">Cytoplasm</keyword>
<dbReference type="EC" id="2.1.1.-" evidence="6"/>
<keyword evidence="4 6" id="KW-0808">Transferase</keyword>
<protein>
    <recommendedName>
        <fullName evidence="6">Ribosomal protein L11 methyltransferase</fullName>
        <shortName evidence="6">L11 Mtase</shortName>
        <ecNumber evidence="6">2.1.1.-</ecNumber>
    </recommendedName>
</protein>
<accession>A0A212LS00</accession>
<reference evidence="7" key="1">
    <citation type="submission" date="2016-08" db="EMBL/GenBank/DDBJ databases">
        <authorList>
            <person name="Seilhamer J.J."/>
        </authorList>
    </citation>
    <scope>NUCLEOTIDE SEQUENCE</scope>
    <source>
        <strain evidence="7">86</strain>
    </source>
</reference>
<evidence type="ECO:0000313" key="7">
    <source>
        <dbReference type="EMBL" id="SCM80277.1"/>
    </source>
</evidence>
<dbReference type="NCBIfam" id="TIGR00406">
    <property type="entry name" value="prmA"/>
    <property type="match status" value="1"/>
</dbReference>
<comment type="catalytic activity">
    <reaction evidence="6">
        <text>L-lysyl-[protein] + 3 S-adenosyl-L-methionine = N(6),N(6),N(6)-trimethyl-L-lysyl-[protein] + 3 S-adenosyl-L-homocysteine + 3 H(+)</text>
        <dbReference type="Rhea" id="RHEA:54192"/>
        <dbReference type="Rhea" id="RHEA-COMP:9752"/>
        <dbReference type="Rhea" id="RHEA-COMP:13826"/>
        <dbReference type="ChEBI" id="CHEBI:15378"/>
        <dbReference type="ChEBI" id="CHEBI:29969"/>
        <dbReference type="ChEBI" id="CHEBI:57856"/>
        <dbReference type="ChEBI" id="CHEBI:59789"/>
        <dbReference type="ChEBI" id="CHEBI:61961"/>
    </reaction>
</comment>
<comment type="similarity">
    <text evidence="1 6">Belongs to the methyltransferase superfamily. PrmA family.</text>
</comment>
<dbReference type="PANTHER" id="PTHR43648:SF1">
    <property type="entry name" value="ELECTRON TRANSFER FLAVOPROTEIN BETA SUBUNIT LYSINE METHYLTRANSFERASE"/>
    <property type="match status" value="1"/>
</dbReference>
<dbReference type="SUPFAM" id="SSF53335">
    <property type="entry name" value="S-adenosyl-L-methionine-dependent methyltransferases"/>
    <property type="match status" value="1"/>
</dbReference>
<organism evidence="7">
    <name type="scientific">uncultured Sporomusa sp</name>
    <dbReference type="NCBI Taxonomy" id="307249"/>
    <lineage>
        <taxon>Bacteria</taxon>
        <taxon>Bacillati</taxon>
        <taxon>Bacillota</taxon>
        <taxon>Negativicutes</taxon>
        <taxon>Selenomonadales</taxon>
        <taxon>Sporomusaceae</taxon>
        <taxon>Sporomusa</taxon>
        <taxon>environmental samples</taxon>
    </lineage>
</organism>
<dbReference type="Pfam" id="PF06325">
    <property type="entry name" value="PrmA"/>
    <property type="match status" value="1"/>
</dbReference>
<feature type="binding site" evidence="6">
    <location>
        <position position="203"/>
    </location>
    <ligand>
        <name>S-adenosyl-L-methionine</name>
        <dbReference type="ChEBI" id="CHEBI:59789"/>
    </ligand>
</feature>
<sequence>MKWAEISIQTSHEATEAVANIFHDLGASGVVIEDPELINSYRRSGTWDYCDIPEETETEVVTIKAYLPVDELLDDKLRVFEESVNRLHEHNLDKGRGCINCREVQEEDWASSWKEYFHPVRISEHIVIKPSWEDYVPLTDDIVIELDPGMAFGTGTHHTTSMCIRCLEESIKPGNIVFDVGTGSGILAVAAAKLGAAHVQAVDLDPVAVRVARENAVVNQVTATIEITQGDLLTGVNGKADVIVANIIADIIIKMLPDVRTRLAADGLFIASGIISERLSDVTAALIDNGFAVDKVIEEGGWVAIVAGSDSR</sequence>
<gene>
    <name evidence="6 7" type="primary">prmA</name>
    <name evidence="7" type="ORF">KL86SPO_30455</name>
</gene>
<dbReference type="GO" id="GO:0016279">
    <property type="term" value="F:protein-lysine N-methyltransferase activity"/>
    <property type="evidence" value="ECO:0007669"/>
    <property type="project" value="RHEA"/>
</dbReference>
<feature type="binding site" evidence="6">
    <location>
        <position position="160"/>
    </location>
    <ligand>
        <name>S-adenosyl-L-methionine</name>
        <dbReference type="ChEBI" id="CHEBI:59789"/>
    </ligand>
</feature>
<dbReference type="InterPro" id="IPR004498">
    <property type="entry name" value="Ribosomal_PrmA_MeTrfase"/>
</dbReference>
<dbReference type="InterPro" id="IPR029063">
    <property type="entry name" value="SAM-dependent_MTases_sf"/>
</dbReference>
<feature type="binding site" evidence="6">
    <location>
        <position position="181"/>
    </location>
    <ligand>
        <name>S-adenosyl-L-methionine</name>
        <dbReference type="ChEBI" id="CHEBI:59789"/>
    </ligand>
</feature>
<keyword evidence="5 6" id="KW-0949">S-adenosyl-L-methionine</keyword>
<keyword evidence="7" id="KW-0689">Ribosomal protein</keyword>
<dbReference type="HAMAP" id="MF_00735">
    <property type="entry name" value="Methyltr_PrmA"/>
    <property type="match status" value="1"/>
</dbReference>
<comment type="subcellular location">
    <subcellularLocation>
        <location evidence="6">Cytoplasm</location>
    </subcellularLocation>
</comment>
<dbReference type="RefSeq" id="WP_288183752.1">
    <property type="nucleotide sequence ID" value="NZ_LT608335.1"/>
</dbReference>
<proteinExistence type="inferred from homology"/>
<dbReference type="Gene3D" id="3.40.50.150">
    <property type="entry name" value="Vaccinia Virus protein VP39"/>
    <property type="match status" value="1"/>
</dbReference>
<comment type="function">
    <text evidence="6">Methylates ribosomal protein L11.</text>
</comment>
<evidence type="ECO:0000256" key="1">
    <source>
        <dbReference type="ARBA" id="ARBA00009741"/>
    </source>
</evidence>
<keyword evidence="7" id="KW-0687">Ribonucleoprotein</keyword>
<evidence type="ECO:0000256" key="6">
    <source>
        <dbReference type="HAMAP-Rule" id="MF_00735"/>
    </source>
</evidence>
<dbReference type="PANTHER" id="PTHR43648">
    <property type="entry name" value="ELECTRON TRANSFER FLAVOPROTEIN BETA SUBUNIT LYSINE METHYLTRANSFERASE"/>
    <property type="match status" value="1"/>
</dbReference>